<dbReference type="SUPFAM" id="SSF53383">
    <property type="entry name" value="PLP-dependent transferases"/>
    <property type="match status" value="1"/>
</dbReference>
<dbReference type="Gene3D" id="3.90.1150.10">
    <property type="entry name" value="Aspartate Aminotransferase, domain 1"/>
    <property type="match status" value="1"/>
</dbReference>
<proteinExistence type="predicted"/>
<keyword evidence="3 5" id="KW-0808">Transferase</keyword>
<keyword evidence="6" id="KW-1185">Reference proteome</keyword>
<accession>A0A1M5QST4</accession>
<evidence type="ECO:0000313" key="6">
    <source>
        <dbReference type="Proteomes" id="UP000184447"/>
    </source>
</evidence>
<feature type="domain" description="Aminotransferase class I/classII large" evidence="4">
    <location>
        <begin position="30"/>
        <end position="376"/>
    </location>
</feature>
<reference evidence="5 6" key="1">
    <citation type="submission" date="2016-11" db="EMBL/GenBank/DDBJ databases">
        <authorList>
            <person name="Jaros S."/>
            <person name="Januszkiewicz K."/>
            <person name="Wedrychowicz H."/>
        </authorList>
    </citation>
    <scope>NUCLEOTIDE SEQUENCE [LARGE SCALE GENOMIC DNA]</scope>
    <source>
        <strain evidence="5 6">DSM 8605</strain>
    </source>
</reference>
<dbReference type="RefSeq" id="WP_073336204.1">
    <property type="nucleotide sequence ID" value="NZ_FQXM01000002.1"/>
</dbReference>
<evidence type="ECO:0000313" key="5">
    <source>
        <dbReference type="EMBL" id="SHH17142.1"/>
    </source>
</evidence>
<evidence type="ECO:0000256" key="1">
    <source>
        <dbReference type="ARBA" id="ARBA00001933"/>
    </source>
</evidence>
<dbReference type="InterPro" id="IPR015422">
    <property type="entry name" value="PyrdxlP-dep_Trfase_small"/>
</dbReference>
<name>A0A1M5QST4_9CLOT</name>
<dbReference type="InterPro" id="IPR015424">
    <property type="entry name" value="PyrdxlP-dep_Trfase"/>
</dbReference>
<dbReference type="InterPro" id="IPR015421">
    <property type="entry name" value="PyrdxlP-dep_Trfase_major"/>
</dbReference>
<dbReference type="Gene3D" id="3.40.640.10">
    <property type="entry name" value="Type I PLP-dependent aspartate aminotransferase-like (Major domain)"/>
    <property type="match status" value="1"/>
</dbReference>
<keyword evidence="2 5" id="KW-0032">Aminotransferase</keyword>
<evidence type="ECO:0000259" key="4">
    <source>
        <dbReference type="Pfam" id="PF00155"/>
    </source>
</evidence>
<comment type="cofactor">
    <cofactor evidence="1">
        <name>pyridoxal 5'-phosphate</name>
        <dbReference type="ChEBI" id="CHEBI:597326"/>
    </cofactor>
</comment>
<sequence length="381" mass="43844">MFSSRVANLEEYCFETINKIKCEKIEKGEEILDLGIGDPDLNPHKSIEEELVKSLKRENYNKYPPYEGIKELKLEIINYYNKIYNVKLDLDEVVILIGSKEGISHALPVICDSGDEIIITEPKYPPYETSANLWGIKCNKVKLFEKNNFLLDLNDISDKVSLNSKLMILNYPNNPTGAIANEYFFKQVIKFCKSKNILLCNDGAYNEIICSKSKPTSILSYDEEKYCFEFGTFSKTFNMTGFRIGFAVGNKKLIQGLLKVKNSFDSGQFIPIQYAAIAALKLPREYIDSNMNIYNSRKNAVKKIFKEKNILYFNSKGTFYLWCHTPLGYNDKTFAREMLEKYSVIITPGSSFGKDYDNYFRVSLTNDKETIKRVLGSMRAY</sequence>
<dbReference type="PANTHER" id="PTHR42832:SF3">
    <property type="entry name" value="L-GLUTAMINE--4-(METHYLSULFANYL)-2-OXOBUTANOATE AMINOTRANSFERASE"/>
    <property type="match status" value="1"/>
</dbReference>
<dbReference type="GO" id="GO:0008483">
    <property type="term" value="F:transaminase activity"/>
    <property type="evidence" value="ECO:0007669"/>
    <property type="project" value="UniProtKB-KW"/>
</dbReference>
<gene>
    <name evidence="5" type="ORF">SAMN02745207_00276</name>
</gene>
<organism evidence="5 6">
    <name type="scientific">Clostridium grantii DSM 8605</name>
    <dbReference type="NCBI Taxonomy" id="1121316"/>
    <lineage>
        <taxon>Bacteria</taxon>
        <taxon>Bacillati</taxon>
        <taxon>Bacillota</taxon>
        <taxon>Clostridia</taxon>
        <taxon>Eubacteriales</taxon>
        <taxon>Clostridiaceae</taxon>
        <taxon>Clostridium</taxon>
    </lineage>
</organism>
<dbReference type="Proteomes" id="UP000184447">
    <property type="component" value="Unassembled WGS sequence"/>
</dbReference>
<dbReference type="GO" id="GO:0030170">
    <property type="term" value="F:pyridoxal phosphate binding"/>
    <property type="evidence" value="ECO:0007669"/>
    <property type="project" value="InterPro"/>
</dbReference>
<dbReference type="CDD" id="cd00609">
    <property type="entry name" value="AAT_like"/>
    <property type="match status" value="1"/>
</dbReference>
<dbReference type="Pfam" id="PF00155">
    <property type="entry name" value="Aminotran_1_2"/>
    <property type="match status" value="1"/>
</dbReference>
<protein>
    <submittedName>
        <fullName evidence="5">LL-diaminopimelate aminotransferase</fullName>
    </submittedName>
</protein>
<dbReference type="InterPro" id="IPR004839">
    <property type="entry name" value="Aminotransferase_I/II_large"/>
</dbReference>
<dbReference type="AlphaFoldDB" id="A0A1M5QST4"/>
<dbReference type="InterPro" id="IPR050881">
    <property type="entry name" value="LL-DAP_aminotransferase"/>
</dbReference>
<dbReference type="STRING" id="1121316.SAMN02745207_00276"/>
<dbReference type="EMBL" id="FQXM01000002">
    <property type="protein sequence ID" value="SHH17142.1"/>
    <property type="molecule type" value="Genomic_DNA"/>
</dbReference>
<evidence type="ECO:0000256" key="3">
    <source>
        <dbReference type="ARBA" id="ARBA00022679"/>
    </source>
</evidence>
<evidence type="ECO:0000256" key="2">
    <source>
        <dbReference type="ARBA" id="ARBA00022576"/>
    </source>
</evidence>
<dbReference type="PANTHER" id="PTHR42832">
    <property type="entry name" value="AMINO ACID AMINOTRANSFERASE"/>
    <property type="match status" value="1"/>
</dbReference>